<gene>
    <name evidence="1" type="ORF">DHETER_LOCUS4361</name>
</gene>
<evidence type="ECO:0000313" key="2">
    <source>
        <dbReference type="Proteomes" id="UP000789702"/>
    </source>
</evidence>
<organism evidence="1 2">
    <name type="scientific">Dentiscutata heterogama</name>
    <dbReference type="NCBI Taxonomy" id="1316150"/>
    <lineage>
        <taxon>Eukaryota</taxon>
        <taxon>Fungi</taxon>
        <taxon>Fungi incertae sedis</taxon>
        <taxon>Mucoromycota</taxon>
        <taxon>Glomeromycotina</taxon>
        <taxon>Glomeromycetes</taxon>
        <taxon>Diversisporales</taxon>
        <taxon>Gigasporaceae</taxon>
        <taxon>Dentiscutata</taxon>
    </lineage>
</organism>
<dbReference type="EMBL" id="CAJVPU010004303">
    <property type="protein sequence ID" value="CAG8530914.1"/>
    <property type="molecule type" value="Genomic_DNA"/>
</dbReference>
<keyword evidence="2" id="KW-1185">Reference proteome</keyword>
<comment type="caution">
    <text evidence="1">The sequence shown here is derived from an EMBL/GenBank/DDBJ whole genome shotgun (WGS) entry which is preliminary data.</text>
</comment>
<accession>A0ACA9LI37</accession>
<sequence>MTGRKFYNDSNRSDILSIITILSIIILNIINWVTTIFTLSSDQDHPDVKLFILQAIFWLIGGVCSFLYTFIPVLKTLFDSLKVNFNDTNINVNNEVNIKVDNDININIDNDPNVDINNDTNINMGNNPNVDINNDIKIDVDNDNTGKDYRISDNENNKETVYIENIIENNDESISNNNDSLNDNSTNDLVEISNSEIIIANSNFENIITNTFSIYPITLKNASIEFSQNPSMPFDPISNSIDFILRTFL</sequence>
<feature type="non-terminal residue" evidence="1">
    <location>
        <position position="249"/>
    </location>
</feature>
<name>A0ACA9LI37_9GLOM</name>
<protein>
    <submittedName>
        <fullName evidence="1">13500_t:CDS:1</fullName>
    </submittedName>
</protein>
<reference evidence="1" key="1">
    <citation type="submission" date="2021-06" db="EMBL/GenBank/DDBJ databases">
        <authorList>
            <person name="Kallberg Y."/>
            <person name="Tangrot J."/>
            <person name="Rosling A."/>
        </authorList>
    </citation>
    <scope>NUCLEOTIDE SEQUENCE</scope>
    <source>
        <strain evidence="1">IL203A</strain>
    </source>
</reference>
<dbReference type="Proteomes" id="UP000789702">
    <property type="component" value="Unassembled WGS sequence"/>
</dbReference>
<proteinExistence type="predicted"/>
<evidence type="ECO:0000313" key="1">
    <source>
        <dbReference type="EMBL" id="CAG8530914.1"/>
    </source>
</evidence>